<dbReference type="Proteomes" id="UP000010473">
    <property type="component" value="Chromosome"/>
</dbReference>
<dbReference type="EMBL" id="CP003653">
    <property type="protein sequence ID" value="AFZ35801.1"/>
    <property type="molecule type" value="Genomic_DNA"/>
</dbReference>
<dbReference type="HOGENOM" id="CLU_2977054_0_0_3"/>
<reference evidence="3" key="1">
    <citation type="journal article" date="2013" name="Proc. Natl. Acad. Sci. U.S.A.">
        <title>Improving the coverage of the cyanobacterial phylum using diversity-driven genome sequencing.</title>
        <authorList>
            <person name="Shih P.M."/>
            <person name="Wu D."/>
            <person name="Latifi A."/>
            <person name="Axen S.D."/>
            <person name="Fewer D.P."/>
            <person name="Talla E."/>
            <person name="Calteau A."/>
            <person name="Cai F."/>
            <person name="Tandeau de Marsac N."/>
            <person name="Rippka R."/>
            <person name="Herdman M."/>
            <person name="Sivonen K."/>
            <person name="Coursin T."/>
            <person name="Laurent T."/>
            <person name="Goodwin L."/>
            <person name="Nolan M."/>
            <person name="Davenport K.W."/>
            <person name="Han C.S."/>
            <person name="Rubin E.M."/>
            <person name="Eisen J.A."/>
            <person name="Woyke T."/>
            <person name="Gugger M."/>
            <person name="Kerfeld C.A."/>
        </authorList>
    </citation>
    <scope>NUCLEOTIDE SEQUENCE [LARGE SCALE GENOMIC DNA]</scope>
    <source>
        <strain evidence="3">ATCC 29371 / PCC 7437</strain>
    </source>
</reference>
<name>K9XUP5_STAC7</name>
<evidence type="ECO:0000313" key="3">
    <source>
        <dbReference type="Proteomes" id="UP000010473"/>
    </source>
</evidence>
<proteinExistence type="predicted"/>
<keyword evidence="1" id="KW-1133">Transmembrane helix</keyword>
<keyword evidence="1" id="KW-0472">Membrane</keyword>
<keyword evidence="3" id="KW-1185">Reference proteome</keyword>
<evidence type="ECO:0000313" key="2">
    <source>
        <dbReference type="EMBL" id="AFZ35801.1"/>
    </source>
</evidence>
<dbReference type="KEGG" id="scs:Sta7437_2257"/>
<organism evidence="2 3">
    <name type="scientific">Stanieria cyanosphaera (strain ATCC 29371 / PCC 7437)</name>
    <dbReference type="NCBI Taxonomy" id="111780"/>
    <lineage>
        <taxon>Bacteria</taxon>
        <taxon>Bacillati</taxon>
        <taxon>Cyanobacteriota</taxon>
        <taxon>Cyanophyceae</taxon>
        <taxon>Pleurocapsales</taxon>
        <taxon>Dermocarpellaceae</taxon>
        <taxon>Stanieria</taxon>
    </lineage>
</organism>
<gene>
    <name evidence="2" type="ordered locus">Sta7437_2257</name>
</gene>
<keyword evidence="1" id="KW-0812">Transmembrane</keyword>
<feature type="transmembrane region" description="Helical" evidence="1">
    <location>
        <begin position="28"/>
        <end position="46"/>
    </location>
</feature>
<sequence>MFYIGLMTKCDRTLNLFSTKLKSSLKDAYFIFQIVNSYLFVFFVLIKTGNFERKKSNP</sequence>
<dbReference type="AlphaFoldDB" id="K9XUP5"/>
<accession>K9XUP5</accession>
<protein>
    <submittedName>
        <fullName evidence="2">Uncharacterized protein</fullName>
    </submittedName>
</protein>
<evidence type="ECO:0000256" key="1">
    <source>
        <dbReference type="SAM" id="Phobius"/>
    </source>
</evidence>